<protein>
    <submittedName>
        <fullName evidence="1">Uncharacterized protein</fullName>
    </submittedName>
</protein>
<organism evidence="1 2">
    <name type="scientific">Metschnikowia aff. pulcherrima</name>
    <dbReference type="NCBI Taxonomy" id="2163413"/>
    <lineage>
        <taxon>Eukaryota</taxon>
        <taxon>Fungi</taxon>
        <taxon>Dikarya</taxon>
        <taxon>Ascomycota</taxon>
        <taxon>Saccharomycotina</taxon>
        <taxon>Pichiomycetes</taxon>
        <taxon>Metschnikowiaceae</taxon>
        <taxon>Metschnikowia</taxon>
    </lineage>
</organism>
<gene>
    <name evidence="1" type="ORF">METSCH_E04020</name>
</gene>
<reference evidence="2" key="1">
    <citation type="submission" date="2019-03" db="EMBL/GenBank/DDBJ databases">
        <title>Snf2 controls pulcherriminic acid biosynthesis and connects pigmentation and antifungal activity of the yeast Metschnikowia pulcherrima.</title>
        <authorList>
            <person name="Gore-Lloyd D."/>
            <person name="Sumann I."/>
            <person name="Brachmann A.O."/>
            <person name="Schneeberger K."/>
            <person name="Ortiz-Merino R.A."/>
            <person name="Moreno-Beltran M."/>
            <person name="Schlaefli M."/>
            <person name="Kirner P."/>
            <person name="Santos Kron A."/>
            <person name="Wolfe K.H."/>
            <person name="Piel J."/>
            <person name="Ahrens C.H."/>
            <person name="Henk D."/>
            <person name="Freimoser F.M."/>
        </authorList>
    </citation>
    <scope>NUCLEOTIDE SEQUENCE [LARGE SCALE GENOMIC DNA]</scope>
    <source>
        <strain evidence="2">APC 1.2</strain>
    </source>
</reference>
<name>A0A4P6XVQ2_9ASCO</name>
<proteinExistence type="predicted"/>
<dbReference type="Proteomes" id="UP000292447">
    <property type="component" value="Chromosome V"/>
</dbReference>
<dbReference type="EMBL" id="CP034460">
    <property type="protein sequence ID" value="QBM90161.1"/>
    <property type="molecule type" value="Genomic_DNA"/>
</dbReference>
<evidence type="ECO:0000313" key="1">
    <source>
        <dbReference type="EMBL" id="QBM90161.1"/>
    </source>
</evidence>
<evidence type="ECO:0000313" key="2">
    <source>
        <dbReference type="Proteomes" id="UP000292447"/>
    </source>
</evidence>
<keyword evidence="2" id="KW-1185">Reference proteome</keyword>
<dbReference type="AlphaFoldDB" id="A0A4P6XVQ2"/>
<accession>A0A4P6XVQ2</accession>
<sequence>MPAASGFILSTLLGLGARRMQIQIVGRPTTASWNSVQGYALSASAFVTGYLICDHFVERNRHLLKRRLLQLREQRAQVAAFHEFDLDAEHRLTAEKRTTRFFELFDKLGQAYK</sequence>